<gene>
    <name evidence="1" type="ORF">IT779_09330</name>
</gene>
<dbReference type="EMBL" id="JADMLG010000003">
    <property type="protein sequence ID" value="MBH0776486.1"/>
    <property type="molecule type" value="Genomic_DNA"/>
</dbReference>
<proteinExistence type="predicted"/>
<dbReference type="AlphaFoldDB" id="A0A931I8X7"/>
<reference evidence="1" key="1">
    <citation type="submission" date="2020-11" db="EMBL/GenBank/DDBJ databases">
        <title>Nocardia NEAU-351.nov., a novel actinomycete isolated from the cow dung.</title>
        <authorList>
            <person name="Zhang X."/>
        </authorList>
    </citation>
    <scope>NUCLEOTIDE SEQUENCE</scope>
    <source>
        <strain evidence="1">NEAU-351</strain>
    </source>
</reference>
<dbReference type="Proteomes" id="UP000655751">
    <property type="component" value="Unassembled WGS sequence"/>
</dbReference>
<protein>
    <submittedName>
        <fullName evidence="1">Uncharacterized protein</fullName>
    </submittedName>
</protein>
<keyword evidence="2" id="KW-1185">Reference proteome</keyword>
<name>A0A931I8X7_9NOCA</name>
<evidence type="ECO:0000313" key="1">
    <source>
        <dbReference type="EMBL" id="MBH0776486.1"/>
    </source>
</evidence>
<organism evidence="1 2">
    <name type="scientific">Nocardia bovistercoris</name>
    <dbReference type="NCBI Taxonomy" id="2785916"/>
    <lineage>
        <taxon>Bacteria</taxon>
        <taxon>Bacillati</taxon>
        <taxon>Actinomycetota</taxon>
        <taxon>Actinomycetes</taxon>
        <taxon>Mycobacteriales</taxon>
        <taxon>Nocardiaceae</taxon>
        <taxon>Nocardia</taxon>
    </lineage>
</organism>
<accession>A0A931I8X7</accession>
<comment type="caution">
    <text evidence="1">The sequence shown here is derived from an EMBL/GenBank/DDBJ whole genome shotgun (WGS) entry which is preliminary data.</text>
</comment>
<sequence>MAEFTIIDIFPVSFMPEPFIVGHIKGEMNVGEAVELRKSDGSRFTGAVKALDFHRSGPDRYSIVFSGEISPHAEKGDLIVSLDN</sequence>
<dbReference type="RefSeq" id="WP_196148822.1">
    <property type="nucleotide sequence ID" value="NZ_JADMLG010000003.1"/>
</dbReference>
<evidence type="ECO:0000313" key="2">
    <source>
        <dbReference type="Proteomes" id="UP000655751"/>
    </source>
</evidence>